<organism evidence="3 4">
    <name type="scientific">Cajanus cajan</name>
    <name type="common">Pigeon pea</name>
    <name type="synonym">Cajanus indicus</name>
    <dbReference type="NCBI Taxonomy" id="3821"/>
    <lineage>
        <taxon>Eukaryota</taxon>
        <taxon>Viridiplantae</taxon>
        <taxon>Streptophyta</taxon>
        <taxon>Embryophyta</taxon>
        <taxon>Tracheophyta</taxon>
        <taxon>Spermatophyta</taxon>
        <taxon>Magnoliopsida</taxon>
        <taxon>eudicotyledons</taxon>
        <taxon>Gunneridae</taxon>
        <taxon>Pentapetalae</taxon>
        <taxon>rosids</taxon>
        <taxon>fabids</taxon>
        <taxon>Fabales</taxon>
        <taxon>Fabaceae</taxon>
        <taxon>Papilionoideae</taxon>
        <taxon>50 kb inversion clade</taxon>
        <taxon>NPAAA clade</taxon>
        <taxon>indigoferoid/millettioid clade</taxon>
        <taxon>Phaseoleae</taxon>
        <taxon>Cajanus</taxon>
    </lineage>
</organism>
<evidence type="ECO:0000256" key="1">
    <source>
        <dbReference type="SAM" id="Coils"/>
    </source>
</evidence>
<protein>
    <submittedName>
        <fullName evidence="3">Uncharacterized protein</fullName>
    </submittedName>
</protein>
<reference evidence="3 4" key="1">
    <citation type="journal article" date="2012" name="Nat. Biotechnol.">
        <title>Draft genome sequence of pigeonpea (Cajanus cajan), an orphan legume crop of resource-poor farmers.</title>
        <authorList>
            <person name="Varshney R.K."/>
            <person name="Chen W."/>
            <person name="Li Y."/>
            <person name="Bharti A.K."/>
            <person name="Saxena R.K."/>
            <person name="Schlueter J.A."/>
            <person name="Donoghue M.T."/>
            <person name="Azam S."/>
            <person name="Fan G."/>
            <person name="Whaley A.M."/>
            <person name="Farmer A.D."/>
            <person name="Sheridan J."/>
            <person name="Iwata A."/>
            <person name="Tuteja R."/>
            <person name="Penmetsa R.V."/>
            <person name="Wu W."/>
            <person name="Upadhyaya H.D."/>
            <person name="Yang S.P."/>
            <person name="Shah T."/>
            <person name="Saxena K.B."/>
            <person name="Michael T."/>
            <person name="McCombie W.R."/>
            <person name="Yang B."/>
            <person name="Zhang G."/>
            <person name="Yang H."/>
            <person name="Wang J."/>
            <person name="Spillane C."/>
            <person name="Cook D.R."/>
            <person name="May G.D."/>
            <person name="Xu X."/>
            <person name="Jackson S.A."/>
        </authorList>
    </citation>
    <scope>NUCLEOTIDE SEQUENCE [LARGE SCALE GENOMIC DNA]</scope>
    <source>
        <strain evidence="4">cv. Asha</strain>
    </source>
</reference>
<gene>
    <name evidence="3" type="ORF">KK1_011336</name>
</gene>
<dbReference type="EMBL" id="CM003605">
    <property type="protein sequence ID" value="KYP72047.1"/>
    <property type="molecule type" value="Genomic_DNA"/>
</dbReference>
<dbReference type="STRING" id="3821.A0A151TY98"/>
<dbReference type="Proteomes" id="UP000075243">
    <property type="component" value="Chromosome 3"/>
</dbReference>
<proteinExistence type="predicted"/>
<dbReference type="Gramene" id="C.cajan_11010.t">
    <property type="protein sequence ID" value="C.cajan_11010.t"/>
    <property type="gene ID" value="C.cajan_11010"/>
</dbReference>
<dbReference type="GO" id="GO:0006811">
    <property type="term" value="P:monoatomic ion transport"/>
    <property type="evidence" value="ECO:0007669"/>
    <property type="project" value="InterPro"/>
</dbReference>
<dbReference type="AlphaFoldDB" id="A0A151TY98"/>
<accession>A0A151TY98</accession>
<feature type="coiled-coil region" evidence="1">
    <location>
        <begin position="273"/>
        <end position="300"/>
    </location>
</feature>
<feature type="region of interest" description="Disordered" evidence="2">
    <location>
        <begin position="1"/>
        <end position="52"/>
    </location>
</feature>
<feature type="compositionally biased region" description="Basic and acidic residues" evidence="2">
    <location>
        <begin position="38"/>
        <end position="52"/>
    </location>
</feature>
<feature type="region of interest" description="Disordered" evidence="2">
    <location>
        <begin position="301"/>
        <end position="326"/>
    </location>
</feature>
<sequence>MGETKWPEKEGTRDKPSPIKKQIADREGGEPGGWVVGRKADDGGSEEKRRKIEEKRLERDTVRFAGVTGCWQTAANNGGRRWTTVDGGGRQSGIDPALARRLPYVAMASQAHGGSFPKGSWIGEMKQASDKTVIISEILDPRTKNLLSMSKISDYVLSNELVSMALAMVAEDRQINDVLEELFAEEGNEMHIRQADLYLCEGEELSFYEIMLRARQRREIVIGYRLANAERAVINPPAKTDRRKWSLKDVFVVAKKQCREASNDYSNGVKATLQEIATTLKMLRRENEEAKRRVEEFEHYNKRNKSSCVISHKSEKNTELNKREKK</sequence>
<feature type="compositionally biased region" description="Basic and acidic residues" evidence="2">
    <location>
        <begin position="1"/>
        <end position="29"/>
    </location>
</feature>
<keyword evidence="4" id="KW-1185">Reference proteome</keyword>
<dbReference type="PANTHER" id="PTHR31563:SF1">
    <property type="entry name" value="ION CHANNEL CASTOR-RELATED"/>
    <property type="match status" value="1"/>
</dbReference>
<dbReference type="PANTHER" id="PTHR31563">
    <property type="entry name" value="ION CHANNEL POLLUX-RELATED"/>
    <property type="match status" value="1"/>
</dbReference>
<dbReference type="InterPro" id="IPR044849">
    <property type="entry name" value="CASTOR/POLLUX/SYM8-like"/>
</dbReference>
<keyword evidence="1" id="KW-0175">Coiled coil</keyword>
<evidence type="ECO:0000313" key="4">
    <source>
        <dbReference type="Proteomes" id="UP000075243"/>
    </source>
</evidence>
<feature type="compositionally biased region" description="Basic and acidic residues" evidence="2">
    <location>
        <begin position="312"/>
        <end position="326"/>
    </location>
</feature>
<evidence type="ECO:0000256" key="2">
    <source>
        <dbReference type="SAM" id="MobiDB-lite"/>
    </source>
</evidence>
<evidence type="ECO:0000313" key="3">
    <source>
        <dbReference type="EMBL" id="KYP72047.1"/>
    </source>
</evidence>
<name>A0A151TY98_CAJCA</name>